<evidence type="ECO:0000313" key="2">
    <source>
        <dbReference type="Proteomes" id="UP000799755"/>
    </source>
</evidence>
<protein>
    <submittedName>
        <fullName evidence="1">Uncharacterized protein</fullName>
    </submittedName>
</protein>
<evidence type="ECO:0000313" key="1">
    <source>
        <dbReference type="EMBL" id="KAF2465824.1"/>
    </source>
</evidence>
<keyword evidence="2" id="KW-1185">Reference proteome</keyword>
<reference evidence="1" key="1">
    <citation type="journal article" date="2020" name="Stud. Mycol.">
        <title>101 Dothideomycetes genomes: a test case for predicting lifestyles and emergence of pathogens.</title>
        <authorList>
            <person name="Haridas S."/>
            <person name="Albert R."/>
            <person name="Binder M."/>
            <person name="Bloem J."/>
            <person name="Labutti K."/>
            <person name="Salamov A."/>
            <person name="Andreopoulos B."/>
            <person name="Baker S."/>
            <person name="Barry K."/>
            <person name="Bills G."/>
            <person name="Bluhm B."/>
            <person name="Cannon C."/>
            <person name="Castanera R."/>
            <person name="Culley D."/>
            <person name="Daum C."/>
            <person name="Ezra D."/>
            <person name="Gonzalez J."/>
            <person name="Henrissat B."/>
            <person name="Kuo A."/>
            <person name="Liang C."/>
            <person name="Lipzen A."/>
            <person name="Lutzoni F."/>
            <person name="Magnuson J."/>
            <person name="Mondo S."/>
            <person name="Nolan M."/>
            <person name="Ohm R."/>
            <person name="Pangilinan J."/>
            <person name="Park H.-J."/>
            <person name="Ramirez L."/>
            <person name="Alfaro M."/>
            <person name="Sun H."/>
            <person name="Tritt A."/>
            <person name="Yoshinaga Y."/>
            <person name="Zwiers L.-H."/>
            <person name="Turgeon B."/>
            <person name="Goodwin S."/>
            <person name="Spatafora J."/>
            <person name="Crous P."/>
            <person name="Grigoriev I."/>
        </authorList>
    </citation>
    <scope>NUCLEOTIDE SEQUENCE</scope>
    <source>
        <strain evidence="1">ATCC 200398</strain>
    </source>
</reference>
<dbReference type="EMBL" id="MU003528">
    <property type="protein sequence ID" value="KAF2465824.1"/>
    <property type="molecule type" value="Genomic_DNA"/>
</dbReference>
<accession>A0ACB6QFL9</accession>
<organism evidence="1 2">
    <name type="scientific">Lindgomyces ingoldianus</name>
    <dbReference type="NCBI Taxonomy" id="673940"/>
    <lineage>
        <taxon>Eukaryota</taxon>
        <taxon>Fungi</taxon>
        <taxon>Dikarya</taxon>
        <taxon>Ascomycota</taxon>
        <taxon>Pezizomycotina</taxon>
        <taxon>Dothideomycetes</taxon>
        <taxon>Pleosporomycetidae</taxon>
        <taxon>Pleosporales</taxon>
        <taxon>Lindgomycetaceae</taxon>
        <taxon>Lindgomyces</taxon>
    </lineage>
</organism>
<sequence length="403" mass="42797">MNIVGYSDSEGSDNDAPAPPQPTVKPTPKMAFQKVVDRTNPGTIKLNLPSAAGPHSEKDGIEAGAPPAKKVRTGGAFGGFNAMLPAPKKAGATLGTTEEAAPAKKLGVSKSKPSFTSMKTGAEPMFCREPKEPDYDEAGNPVKKDLTTPSSSLSFTTSEQRAEQLKKSDPGIKFAGRNSRFMPLSAARRNKNKRPIPYPSTAPTNPKPATPSLQPQPAAAVKLVALAKKKVSLFSASQDEVLSPTENPSSGEYQPLFYGADEGEDAKVPDQAVDEIDGYQPAGHIPSAALGASAGAQDLTNIATELHLSEAEKRQLFGRKGRGDIPGGAKIVEFNTDREYAHNEELRAQGETVQHNALKSISGTGKNSLKSLINVATTQKDALEDHFAQGRRNRKEAGNKYGW</sequence>
<proteinExistence type="predicted"/>
<gene>
    <name evidence="1" type="ORF">BDR25DRAFT_306560</name>
</gene>
<name>A0ACB6QFL9_9PLEO</name>
<dbReference type="Proteomes" id="UP000799755">
    <property type="component" value="Unassembled WGS sequence"/>
</dbReference>
<comment type="caution">
    <text evidence="1">The sequence shown here is derived from an EMBL/GenBank/DDBJ whole genome shotgun (WGS) entry which is preliminary data.</text>
</comment>